<organism evidence="1 2">
    <name type="scientific">Megamonas rupellensis</name>
    <dbReference type="NCBI Taxonomy" id="491921"/>
    <lineage>
        <taxon>Bacteria</taxon>
        <taxon>Bacillati</taxon>
        <taxon>Bacillota</taxon>
        <taxon>Negativicutes</taxon>
        <taxon>Selenomonadales</taxon>
        <taxon>Selenomonadaceae</taxon>
        <taxon>Megamonas</taxon>
    </lineage>
</organism>
<proteinExistence type="predicted"/>
<evidence type="ECO:0000313" key="2">
    <source>
        <dbReference type="Proteomes" id="UP000284662"/>
    </source>
</evidence>
<reference evidence="1 2" key="1">
    <citation type="submission" date="2018-08" db="EMBL/GenBank/DDBJ databases">
        <title>A genome reference for cultivated species of the human gut microbiota.</title>
        <authorList>
            <person name="Zou Y."/>
            <person name="Xue W."/>
            <person name="Luo G."/>
        </authorList>
    </citation>
    <scope>NUCLEOTIDE SEQUENCE [LARGE SCALE GENOMIC DNA]</scope>
    <source>
        <strain evidence="1 2">AF29-2</strain>
    </source>
</reference>
<protein>
    <submittedName>
        <fullName evidence="1">Uncharacterized protein</fullName>
    </submittedName>
</protein>
<evidence type="ECO:0000313" key="1">
    <source>
        <dbReference type="EMBL" id="RGQ03462.1"/>
    </source>
</evidence>
<accession>A0A411ZKX5</accession>
<comment type="caution">
    <text evidence="1">The sequence shown here is derived from an EMBL/GenBank/DDBJ whole genome shotgun (WGS) entry which is preliminary data.</text>
</comment>
<dbReference type="RefSeq" id="WP_117899109.1">
    <property type="nucleotide sequence ID" value="NZ_QRST01000022.1"/>
</dbReference>
<dbReference type="EMBL" id="QRST01000022">
    <property type="protein sequence ID" value="RGQ03462.1"/>
    <property type="molecule type" value="Genomic_DNA"/>
</dbReference>
<sequence length="69" mass="8206">MKRIQLMFAYHEFLKGGKYFTAHKILELLNKKKVYLGLDDTSWEVEQLAYKLKLQITYNRNCNGACVYL</sequence>
<dbReference type="Proteomes" id="UP000284662">
    <property type="component" value="Unassembled WGS sequence"/>
</dbReference>
<name>A0A411ZKX5_9FIRM</name>
<dbReference type="AlphaFoldDB" id="A0A411ZKX5"/>
<gene>
    <name evidence="1" type="ORF">DWZ11_09630</name>
</gene>